<organism evidence="2 3">
    <name type="scientific">Pyronema omphalodes (strain CBS 100304)</name>
    <name type="common">Pyronema confluens</name>
    <dbReference type="NCBI Taxonomy" id="1076935"/>
    <lineage>
        <taxon>Eukaryota</taxon>
        <taxon>Fungi</taxon>
        <taxon>Dikarya</taxon>
        <taxon>Ascomycota</taxon>
        <taxon>Pezizomycotina</taxon>
        <taxon>Pezizomycetes</taxon>
        <taxon>Pezizales</taxon>
        <taxon>Pyronemataceae</taxon>
        <taxon>Pyronema</taxon>
    </lineage>
</organism>
<gene>
    <name evidence="2" type="ORF">PCON_13060</name>
</gene>
<dbReference type="AlphaFoldDB" id="U4LVC4"/>
<evidence type="ECO:0000256" key="1">
    <source>
        <dbReference type="SAM" id="Phobius"/>
    </source>
</evidence>
<keyword evidence="1" id="KW-0472">Membrane</keyword>
<dbReference type="EMBL" id="HF935844">
    <property type="protein sequence ID" value="CCX32411.1"/>
    <property type="molecule type" value="Genomic_DNA"/>
</dbReference>
<proteinExistence type="predicted"/>
<dbReference type="Proteomes" id="UP000018144">
    <property type="component" value="Unassembled WGS sequence"/>
</dbReference>
<feature type="transmembrane region" description="Helical" evidence="1">
    <location>
        <begin position="54"/>
        <end position="72"/>
    </location>
</feature>
<feature type="transmembrane region" description="Helical" evidence="1">
    <location>
        <begin position="12"/>
        <end position="34"/>
    </location>
</feature>
<name>U4LVC4_PYROM</name>
<accession>U4LVC4</accession>
<keyword evidence="1" id="KW-1133">Transmembrane helix</keyword>
<evidence type="ECO:0000313" key="3">
    <source>
        <dbReference type="Proteomes" id="UP000018144"/>
    </source>
</evidence>
<keyword evidence="3" id="KW-1185">Reference proteome</keyword>
<evidence type="ECO:0000313" key="2">
    <source>
        <dbReference type="EMBL" id="CCX32411.1"/>
    </source>
</evidence>
<keyword evidence="1" id="KW-0812">Transmembrane</keyword>
<dbReference type="OrthoDB" id="10330667at2759"/>
<reference evidence="2 3" key="1">
    <citation type="journal article" date="2013" name="PLoS Genet.">
        <title>The genome and development-dependent transcriptomes of Pyronema confluens: a window into fungal evolution.</title>
        <authorList>
            <person name="Traeger S."/>
            <person name="Altegoer F."/>
            <person name="Freitag M."/>
            <person name="Gabaldon T."/>
            <person name="Kempken F."/>
            <person name="Kumar A."/>
            <person name="Marcet-Houben M."/>
            <person name="Poggeler S."/>
            <person name="Stajich J.E."/>
            <person name="Nowrousian M."/>
        </authorList>
    </citation>
    <scope>NUCLEOTIDE SEQUENCE [LARGE SCALE GENOMIC DNA]</scope>
    <source>
        <strain evidence="3">CBS 100304</strain>
        <tissue evidence="2">Vegetative mycelium</tissue>
    </source>
</reference>
<protein>
    <submittedName>
        <fullName evidence="2">Uncharacterized protein</fullName>
    </submittedName>
</protein>
<sequence length="200" mass="22884">MHSLPSFIEPPPHLVLLDALTTLYTGYILVDGVWRLLLKTTDIGGLLRYRTPRFTALLAAAILYAGLTWQVYGDGYWRGSYRMLQIADATAGRKILFEWMKVVLLGRGVEIVEKRWTGNYKGAGRRVRDKKMVYVDNDEEKKEKPKLGDGMAGPVDEIRRLREERVKKLEAEAAARKKRAGKRVELSETAQKVHNLARDW</sequence>